<reference evidence="2 3" key="1">
    <citation type="submission" date="2013-11" db="EMBL/GenBank/DDBJ databases">
        <title>The Genome Sequence of Phytophthora parasitica P1976.</title>
        <authorList>
            <consortium name="The Broad Institute Genomics Platform"/>
            <person name="Russ C."/>
            <person name="Tyler B."/>
            <person name="Panabieres F."/>
            <person name="Shan W."/>
            <person name="Tripathy S."/>
            <person name="Grunwald N."/>
            <person name="Machado M."/>
            <person name="Johnson C.S."/>
            <person name="Walker B."/>
            <person name="Young S."/>
            <person name="Zeng Q."/>
            <person name="Gargeya S."/>
            <person name="Fitzgerald M."/>
            <person name="Haas B."/>
            <person name="Abouelleil A."/>
            <person name="Allen A.W."/>
            <person name="Alvarado L."/>
            <person name="Arachchi H.M."/>
            <person name="Berlin A.M."/>
            <person name="Chapman S.B."/>
            <person name="Gainer-Dewar J."/>
            <person name="Goldberg J."/>
            <person name="Griggs A."/>
            <person name="Gujja S."/>
            <person name="Hansen M."/>
            <person name="Howarth C."/>
            <person name="Imamovic A."/>
            <person name="Ireland A."/>
            <person name="Larimer J."/>
            <person name="McCowan C."/>
            <person name="Murphy C."/>
            <person name="Pearson M."/>
            <person name="Poon T.W."/>
            <person name="Priest M."/>
            <person name="Roberts A."/>
            <person name="Saif S."/>
            <person name="Shea T."/>
            <person name="Sisk P."/>
            <person name="Sykes S."/>
            <person name="Wortman J."/>
            <person name="Nusbaum C."/>
            <person name="Birren B."/>
        </authorList>
    </citation>
    <scope>NUCLEOTIDE SEQUENCE [LARGE SCALE GENOMIC DNA]</scope>
    <source>
        <strain evidence="2 3">P1976</strain>
    </source>
</reference>
<evidence type="ECO:0000313" key="3">
    <source>
        <dbReference type="Proteomes" id="UP000028582"/>
    </source>
</evidence>
<evidence type="ECO:0000256" key="1">
    <source>
        <dbReference type="SAM" id="MobiDB-lite"/>
    </source>
</evidence>
<proteinExistence type="predicted"/>
<name>A0A081A8A3_PHYNI</name>
<protein>
    <submittedName>
        <fullName evidence="2">Uncharacterized protein</fullName>
    </submittedName>
</protein>
<dbReference type="EMBL" id="ANJA01001718">
    <property type="protein sequence ID" value="ETO75114.1"/>
    <property type="molecule type" value="Genomic_DNA"/>
</dbReference>
<dbReference type="AlphaFoldDB" id="A0A081A8A3"/>
<feature type="region of interest" description="Disordered" evidence="1">
    <location>
        <begin position="1"/>
        <end position="25"/>
    </location>
</feature>
<dbReference type="Proteomes" id="UP000028582">
    <property type="component" value="Unassembled WGS sequence"/>
</dbReference>
<comment type="caution">
    <text evidence="2">The sequence shown here is derived from an EMBL/GenBank/DDBJ whole genome shotgun (WGS) entry which is preliminary data.</text>
</comment>
<organism evidence="2 3">
    <name type="scientific">Phytophthora nicotianae P1976</name>
    <dbReference type="NCBI Taxonomy" id="1317066"/>
    <lineage>
        <taxon>Eukaryota</taxon>
        <taxon>Sar</taxon>
        <taxon>Stramenopiles</taxon>
        <taxon>Oomycota</taxon>
        <taxon>Peronosporomycetes</taxon>
        <taxon>Peronosporales</taxon>
        <taxon>Peronosporaceae</taxon>
        <taxon>Phytophthora</taxon>
    </lineage>
</organism>
<accession>A0A081A8A3</accession>
<gene>
    <name evidence="2" type="ORF">F444_09254</name>
</gene>
<sequence>MVDVDDEENSSAPPGAPITESIHRESCCSCSRTSSKLAPRENAASEGVGTEERIHVELVDDHERDRLL</sequence>
<evidence type="ECO:0000313" key="2">
    <source>
        <dbReference type="EMBL" id="ETO75114.1"/>
    </source>
</evidence>